<feature type="chain" id="PRO_5037543626" description="Lipoprotein" evidence="2">
    <location>
        <begin position="28"/>
        <end position="105"/>
    </location>
</feature>
<dbReference type="RefSeq" id="WP_200596001.1">
    <property type="nucleotide sequence ID" value="NZ_JAEPBG010000013.1"/>
</dbReference>
<reference evidence="3" key="1">
    <citation type="submission" date="2021-01" db="EMBL/GenBank/DDBJ databases">
        <title>Genome sequence of strain Noviherbaspirillum sp. DKR-6.</title>
        <authorList>
            <person name="Chaudhary D.K."/>
        </authorList>
    </citation>
    <scope>NUCLEOTIDE SEQUENCE</scope>
    <source>
        <strain evidence="3">DKR-6</strain>
    </source>
</reference>
<protein>
    <recommendedName>
        <fullName evidence="5">Lipoprotein</fullName>
    </recommendedName>
</protein>
<dbReference type="PROSITE" id="PS51257">
    <property type="entry name" value="PROKAR_LIPOPROTEIN"/>
    <property type="match status" value="1"/>
</dbReference>
<feature type="signal peptide" evidence="2">
    <location>
        <begin position="1"/>
        <end position="27"/>
    </location>
</feature>
<dbReference type="AlphaFoldDB" id="A0A934SVZ1"/>
<dbReference type="EMBL" id="JAEPBG010000013">
    <property type="protein sequence ID" value="MBK4737580.1"/>
    <property type="molecule type" value="Genomic_DNA"/>
</dbReference>
<feature type="region of interest" description="Disordered" evidence="1">
    <location>
        <begin position="30"/>
        <end position="105"/>
    </location>
</feature>
<evidence type="ECO:0000256" key="2">
    <source>
        <dbReference type="SAM" id="SignalP"/>
    </source>
</evidence>
<name>A0A934SVZ1_9BURK</name>
<dbReference type="Proteomes" id="UP000622890">
    <property type="component" value="Unassembled WGS sequence"/>
</dbReference>
<sequence length="105" mass="9858">MNKTQGRLKLAASLCASVLLITGCAQGGMHSYGSSGSGGSTMSGSATRPTDQPMPGGMSGSTGASSGTGNAVTGGAEAAPTDQATPRGMTPGGTTGGMGTMGGSR</sequence>
<organism evidence="3 4">
    <name type="scientific">Noviherbaspirillum pedocola</name>
    <dbReference type="NCBI Taxonomy" id="2801341"/>
    <lineage>
        <taxon>Bacteria</taxon>
        <taxon>Pseudomonadati</taxon>
        <taxon>Pseudomonadota</taxon>
        <taxon>Betaproteobacteria</taxon>
        <taxon>Burkholderiales</taxon>
        <taxon>Oxalobacteraceae</taxon>
        <taxon>Noviherbaspirillum</taxon>
    </lineage>
</organism>
<comment type="caution">
    <text evidence="3">The sequence shown here is derived from an EMBL/GenBank/DDBJ whole genome shotgun (WGS) entry which is preliminary data.</text>
</comment>
<gene>
    <name evidence="3" type="ORF">JJB74_23420</name>
</gene>
<proteinExistence type="predicted"/>
<feature type="compositionally biased region" description="Gly residues" evidence="1">
    <location>
        <begin position="90"/>
        <end position="105"/>
    </location>
</feature>
<accession>A0A934SVZ1</accession>
<keyword evidence="4" id="KW-1185">Reference proteome</keyword>
<evidence type="ECO:0000256" key="1">
    <source>
        <dbReference type="SAM" id="MobiDB-lite"/>
    </source>
</evidence>
<evidence type="ECO:0000313" key="4">
    <source>
        <dbReference type="Proteomes" id="UP000622890"/>
    </source>
</evidence>
<evidence type="ECO:0008006" key="5">
    <source>
        <dbReference type="Google" id="ProtNLM"/>
    </source>
</evidence>
<keyword evidence="2" id="KW-0732">Signal</keyword>
<evidence type="ECO:0000313" key="3">
    <source>
        <dbReference type="EMBL" id="MBK4737580.1"/>
    </source>
</evidence>
<feature type="compositionally biased region" description="Low complexity" evidence="1">
    <location>
        <begin position="61"/>
        <end position="76"/>
    </location>
</feature>